<reference evidence="2" key="1">
    <citation type="submission" date="2022-03" db="EMBL/GenBank/DDBJ databases">
        <title>ESBL-producing Moellerella wisconsensis and Escherichia marmotae isolated from wild game meat.</title>
        <authorList>
            <person name="Biggel M."/>
        </authorList>
    </citation>
    <scope>NUCLEOTIDE SEQUENCE</scope>
    <source>
        <strain evidence="2">W51</strain>
    </source>
</reference>
<sequence>MAKMAEVSQELSFLYSQFMRGEADCCEVMQAIDNFIIQIEKEGCQSSMWIRTLVTQGFYHDMLSAGKREDNGESRVYALYSERSGLTKIGTSKRLLKRISEIERGCGEKLTLVLDVSGDSKLEAELHSKYAIFRSEGEWFSIRKDRLTELFSISGNKASRPKLLFVDE</sequence>
<dbReference type="SMART" id="SM00974">
    <property type="entry name" value="T5orf172"/>
    <property type="match status" value="1"/>
</dbReference>
<organism evidence="2 3">
    <name type="scientific">Moellerella wisconsensis</name>
    <dbReference type="NCBI Taxonomy" id="158849"/>
    <lineage>
        <taxon>Bacteria</taxon>
        <taxon>Pseudomonadati</taxon>
        <taxon>Pseudomonadota</taxon>
        <taxon>Gammaproteobacteria</taxon>
        <taxon>Enterobacterales</taxon>
        <taxon>Morganellaceae</taxon>
        <taxon>Moellerella</taxon>
    </lineage>
</organism>
<evidence type="ECO:0000313" key="3">
    <source>
        <dbReference type="Proteomes" id="UP000829116"/>
    </source>
</evidence>
<feature type="domain" description="Bacteriophage T5 Orf172 DNA-binding" evidence="1">
    <location>
        <begin position="81"/>
        <end position="154"/>
    </location>
</feature>
<dbReference type="Proteomes" id="UP000829116">
    <property type="component" value="Chromosome"/>
</dbReference>
<protein>
    <submittedName>
        <fullName evidence="2">GIY-YIG nuclease family protein</fullName>
    </submittedName>
</protein>
<dbReference type="RefSeq" id="WP_241542643.1">
    <property type="nucleotide sequence ID" value="NZ_CAWQWN010000001.1"/>
</dbReference>
<dbReference type="AlphaFoldDB" id="A0A9Q8V478"/>
<proteinExistence type="predicted"/>
<gene>
    <name evidence="2" type="ORF">MNY72_05150</name>
</gene>
<name>A0A9Q8V478_9GAMM</name>
<dbReference type="Pfam" id="PF13455">
    <property type="entry name" value="MUG113"/>
    <property type="match status" value="1"/>
</dbReference>
<evidence type="ECO:0000313" key="2">
    <source>
        <dbReference type="EMBL" id="UNH31685.1"/>
    </source>
</evidence>
<accession>A0A9Q8V478</accession>
<evidence type="ECO:0000259" key="1">
    <source>
        <dbReference type="SMART" id="SM00974"/>
    </source>
</evidence>
<dbReference type="InterPro" id="IPR018306">
    <property type="entry name" value="Phage_T5_Orf172_DNA-bd"/>
</dbReference>
<dbReference type="EMBL" id="CP093245">
    <property type="protein sequence ID" value="UNH31685.1"/>
    <property type="molecule type" value="Genomic_DNA"/>
</dbReference>